<feature type="transmembrane region" description="Helical" evidence="7">
    <location>
        <begin position="31"/>
        <end position="48"/>
    </location>
</feature>
<dbReference type="InterPro" id="IPR000620">
    <property type="entry name" value="EamA_dom"/>
</dbReference>
<dbReference type="PANTHER" id="PTHR42920:SF11">
    <property type="entry name" value="INNER MEMBRANE PROTEIN YTFF"/>
    <property type="match status" value="1"/>
</dbReference>
<comment type="similarity">
    <text evidence="2">Belongs to the EamA transporter family.</text>
</comment>
<feature type="domain" description="EamA" evidence="8">
    <location>
        <begin position="4"/>
        <end position="131"/>
    </location>
</feature>
<sequence>MAAISAPTLVGLGVAATSRLTAYPALASQGARYLVGAVILLAVFRGRVRPTAWPNLRDVFGLVALSAIGLALFSFASVEALTDASVAGVGVIIGCVPIVLAIIGAVVERRRPERLVVVAAIVVTLGSLLVNDVGALGSRGLFFAVVAMLSDASFSLLSVGLVRKFGPIPTAFATTATAGVAMLAAAGPAGGGVPMPTVAELVAIVYLGVTVSAASFVLWYRGLAILGVARAGLFVSMIPIGSLIGQAILAVRSLTIGAVAGVAIVFCGLLLGSRASRLGLQAQDGLDLNGGTKG</sequence>
<reference evidence="9 10" key="1">
    <citation type="submission" date="2024-07" db="EMBL/GenBank/DDBJ databases">
        <title>Draft Genome Sequence of Ferrimicrobium acidiphilum Strain YE2023, Isolated from a Pulp of Bioleach Reactor.</title>
        <authorList>
            <person name="Elkina Y.A."/>
            <person name="Bulaeva A.G."/>
            <person name="Beletsky A.V."/>
            <person name="Mardanov A.V."/>
        </authorList>
    </citation>
    <scope>NUCLEOTIDE SEQUENCE [LARGE SCALE GENOMIC DNA]</scope>
    <source>
        <strain evidence="9 10">YE2023</strain>
    </source>
</reference>
<comment type="subcellular location">
    <subcellularLocation>
        <location evidence="1">Cell membrane</location>
        <topology evidence="1">Multi-pass membrane protein</topology>
    </subcellularLocation>
</comment>
<protein>
    <submittedName>
        <fullName evidence="9">DMT family transporter</fullName>
    </submittedName>
</protein>
<evidence type="ECO:0000256" key="2">
    <source>
        <dbReference type="ARBA" id="ARBA00007362"/>
    </source>
</evidence>
<dbReference type="RefSeq" id="WP_369084439.1">
    <property type="nucleotide sequence ID" value="NZ_JBFSHR010000018.1"/>
</dbReference>
<evidence type="ECO:0000256" key="1">
    <source>
        <dbReference type="ARBA" id="ARBA00004651"/>
    </source>
</evidence>
<evidence type="ECO:0000256" key="4">
    <source>
        <dbReference type="ARBA" id="ARBA00022692"/>
    </source>
</evidence>
<dbReference type="InterPro" id="IPR037185">
    <property type="entry name" value="EmrE-like"/>
</dbReference>
<feature type="transmembrane region" description="Helical" evidence="7">
    <location>
        <begin position="254"/>
        <end position="272"/>
    </location>
</feature>
<gene>
    <name evidence="9" type="ORF">AB6A68_06575</name>
</gene>
<dbReference type="Pfam" id="PF00892">
    <property type="entry name" value="EamA"/>
    <property type="match status" value="2"/>
</dbReference>
<proteinExistence type="inferred from homology"/>
<keyword evidence="5 7" id="KW-1133">Transmembrane helix</keyword>
<evidence type="ECO:0000256" key="5">
    <source>
        <dbReference type="ARBA" id="ARBA00022989"/>
    </source>
</evidence>
<evidence type="ECO:0000259" key="8">
    <source>
        <dbReference type="Pfam" id="PF00892"/>
    </source>
</evidence>
<feature type="transmembrane region" description="Helical" evidence="7">
    <location>
        <begin position="141"/>
        <end position="162"/>
    </location>
</feature>
<keyword evidence="10" id="KW-1185">Reference proteome</keyword>
<accession>A0ABV3Y1Q6</accession>
<feature type="transmembrane region" description="Helical" evidence="7">
    <location>
        <begin position="84"/>
        <end position="103"/>
    </location>
</feature>
<evidence type="ECO:0000313" key="9">
    <source>
        <dbReference type="EMBL" id="MEX6429503.1"/>
    </source>
</evidence>
<feature type="transmembrane region" description="Helical" evidence="7">
    <location>
        <begin position="115"/>
        <end position="135"/>
    </location>
</feature>
<feature type="transmembrane region" description="Helical" evidence="7">
    <location>
        <begin position="201"/>
        <end position="220"/>
    </location>
</feature>
<keyword evidence="3" id="KW-1003">Cell membrane</keyword>
<evidence type="ECO:0000256" key="3">
    <source>
        <dbReference type="ARBA" id="ARBA00022475"/>
    </source>
</evidence>
<keyword evidence="6 7" id="KW-0472">Membrane</keyword>
<feature type="transmembrane region" description="Helical" evidence="7">
    <location>
        <begin position="227"/>
        <end position="248"/>
    </location>
</feature>
<feature type="transmembrane region" description="Helical" evidence="7">
    <location>
        <begin position="169"/>
        <end position="189"/>
    </location>
</feature>
<name>A0ABV3Y1Q6_9ACTN</name>
<dbReference type="Proteomes" id="UP001560267">
    <property type="component" value="Unassembled WGS sequence"/>
</dbReference>
<evidence type="ECO:0000256" key="7">
    <source>
        <dbReference type="SAM" id="Phobius"/>
    </source>
</evidence>
<dbReference type="InterPro" id="IPR051258">
    <property type="entry name" value="Diverse_Substrate_Transporter"/>
</dbReference>
<evidence type="ECO:0000313" key="10">
    <source>
        <dbReference type="Proteomes" id="UP001560267"/>
    </source>
</evidence>
<organism evidence="9 10">
    <name type="scientific">Ferrimicrobium acidiphilum</name>
    <dbReference type="NCBI Taxonomy" id="121039"/>
    <lineage>
        <taxon>Bacteria</taxon>
        <taxon>Bacillati</taxon>
        <taxon>Actinomycetota</taxon>
        <taxon>Acidimicrobiia</taxon>
        <taxon>Acidimicrobiales</taxon>
        <taxon>Acidimicrobiaceae</taxon>
        <taxon>Ferrimicrobium</taxon>
    </lineage>
</organism>
<dbReference type="PANTHER" id="PTHR42920">
    <property type="entry name" value="OS03G0707200 PROTEIN-RELATED"/>
    <property type="match status" value="1"/>
</dbReference>
<evidence type="ECO:0000256" key="6">
    <source>
        <dbReference type="ARBA" id="ARBA00023136"/>
    </source>
</evidence>
<comment type="caution">
    <text evidence="9">The sequence shown here is derived from an EMBL/GenBank/DDBJ whole genome shotgun (WGS) entry which is preliminary data.</text>
</comment>
<dbReference type="SUPFAM" id="SSF103481">
    <property type="entry name" value="Multidrug resistance efflux transporter EmrE"/>
    <property type="match status" value="2"/>
</dbReference>
<feature type="domain" description="EamA" evidence="8">
    <location>
        <begin position="139"/>
        <end position="271"/>
    </location>
</feature>
<dbReference type="EMBL" id="JBFSHR010000018">
    <property type="protein sequence ID" value="MEX6429503.1"/>
    <property type="molecule type" value="Genomic_DNA"/>
</dbReference>
<feature type="transmembrane region" description="Helical" evidence="7">
    <location>
        <begin position="60"/>
        <end position="78"/>
    </location>
</feature>
<keyword evidence="4 7" id="KW-0812">Transmembrane</keyword>